<gene>
    <name evidence="1" type="ORF">B0T16DRAFT_405372</name>
</gene>
<dbReference type="AlphaFoldDB" id="A0AA40CWU1"/>
<protein>
    <submittedName>
        <fullName evidence="1">Uncharacterized protein</fullName>
    </submittedName>
</protein>
<comment type="caution">
    <text evidence="1">The sequence shown here is derived from an EMBL/GenBank/DDBJ whole genome shotgun (WGS) entry which is preliminary data.</text>
</comment>
<evidence type="ECO:0000313" key="1">
    <source>
        <dbReference type="EMBL" id="KAK0652084.1"/>
    </source>
</evidence>
<name>A0AA40CWU1_9PEZI</name>
<reference evidence="1" key="1">
    <citation type="submission" date="2023-06" db="EMBL/GenBank/DDBJ databases">
        <title>Genome-scale phylogeny and comparative genomics of the fungal order Sordariales.</title>
        <authorList>
            <consortium name="Lawrence Berkeley National Laboratory"/>
            <person name="Hensen N."/>
            <person name="Bonometti L."/>
            <person name="Westerberg I."/>
            <person name="Brannstrom I.O."/>
            <person name="Guillou S."/>
            <person name="Cros-Aarteil S."/>
            <person name="Calhoun S."/>
            <person name="Haridas S."/>
            <person name="Kuo A."/>
            <person name="Mondo S."/>
            <person name="Pangilinan J."/>
            <person name="Riley R."/>
            <person name="Labutti K."/>
            <person name="Andreopoulos B."/>
            <person name="Lipzen A."/>
            <person name="Chen C."/>
            <person name="Yanf M."/>
            <person name="Daum C."/>
            <person name="Ng V."/>
            <person name="Clum A."/>
            <person name="Steindorff A."/>
            <person name="Ohm R."/>
            <person name="Martin F."/>
            <person name="Silar P."/>
            <person name="Natvig D."/>
            <person name="Lalanne C."/>
            <person name="Gautier V."/>
            <person name="Ament-Velasquez S.L."/>
            <person name="Kruys A."/>
            <person name="Hutchinson M.I."/>
            <person name="Powell A.J."/>
            <person name="Barry K."/>
            <person name="Miller A.N."/>
            <person name="Grigoriev I.V."/>
            <person name="Debuchy R."/>
            <person name="Gladieux P."/>
            <person name="Thoren M.H."/>
            <person name="Johannesson H."/>
        </authorList>
    </citation>
    <scope>NUCLEOTIDE SEQUENCE</scope>
    <source>
        <strain evidence="1">SMH2532-1</strain>
    </source>
</reference>
<accession>A0AA40CWU1</accession>
<evidence type="ECO:0000313" key="2">
    <source>
        <dbReference type="Proteomes" id="UP001174936"/>
    </source>
</evidence>
<sequence>MRMMVAREQQASSSALGDVLGELKRLLTTQPRLNSFFLPIPLPANPRAPSPSAVSC</sequence>
<proteinExistence type="predicted"/>
<dbReference type="EMBL" id="JAULSV010000002">
    <property type="protein sequence ID" value="KAK0652084.1"/>
    <property type="molecule type" value="Genomic_DNA"/>
</dbReference>
<organism evidence="1 2">
    <name type="scientific">Cercophora newfieldiana</name>
    <dbReference type="NCBI Taxonomy" id="92897"/>
    <lineage>
        <taxon>Eukaryota</taxon>
        <taxon>Fungi</taxon>
        <taxon>Dikarya</taxon>
        <taxon>Ascomycota</taxon>
        <taxon>Pezizomycotina</taxon>
        <taxon>Sordariomycetes</taxon>
        <taxon>Sordariomycetidae</taxon>
        <taxon>Sordariales</taxon>
        <taxon>Lasiosphaeriaceae</taxon>
        <taxon>Cercophora</taxon>
    </lineage>
</organism>
<keyword evidence="2" id="KW-1185">Reference proteome</keyword>
<dbReference type="Proteomes" id="UP001174936">
    <property type="component" value="Unassembled WGS sequence"/>
</dbReference>